<dbReference type="InterPro" id="IPR029044">
    <property type="entry name" value="Nucleotide-diphossugar_trans"/>
</dbReference>
<dbReference type="EMBL" id="LR797181">
    <property type="protein sequence ID" value="CAB4192522.1"/>
    <property type="molecule type" value="Genomic_DNA"/>
</dbReference>
<dbReference type="SUPFAM" id="SSF53448">
    <property type="entry name" value="Nucleotide-diphospho-sugar transferases"/>
    <property type="match status" value="1"/>
</dbReference>
<evidence type="ECO:0000313" key="1">
    <source>
        <dbReference type="EMBL" id="CAB4192522.1"/>
    </source>
</evidence>
<accession>A0A6J5R9T5</accession>
<keyword evidence="1" id="KW-0808">Transferase</keyword>
<protein>
    <submittedName>
        <fullName evidence="1">RfaJ Lipopolysaccharide biosynthesis proteins, LPS,glycosyltransferases</fullName>
    </submittedName>
</protein>
<reference evidence="1" key="1">
    <citation type="submission" date="2020-05" db="EMBL/GenBank/DDBJ databases">
        <authorList>
            <person name="Chiriac C."/>
            <person name="Salcher M."/>
            <person name="Ghai R."/>
            <person name="Kavagutti S V."/>
        </authorList>
    </citation>
    <scope>NUCLEOTIDE SEQUENCE</scope>
</reference>
<dbReference type="Pfam" id="PF01501">
    <property type="entry name" value="Glyco_transf_8"/>
    <property type="match status" value="1"/>
</dbReference>
<dbReference type="Gene3D" id="3.90.550.10">
    <property type="entry name" value="Spore Coat Polysaccharide Biosynthesis Protein SpsA, Chain A"/>
    <property type="match status" value="1"/>
</dbReference>
<dbReference type="PANTHER" id="PTHR35105:SF2">
    <property type="entry name" value="PROTEIN CDI"/>
    <property type="match status" value="1"/>
</dbReference>
<dbReference type="GO" id="GO:0016757">
    <property type="term" value="F:glycosyltransferase activity"/>
    <property type="evidence" value="ECO:0007669"/>
    <property type="project" value="InterPro"/>
</dbReference>
<dbReference type="InterPro" id="IPR002495">
    <property type="entry name" value="Glyco_trans_8"/>
</dbReference>
<proteinExistence type="predicted"/>
<dbReference type="PANTHER" id="PTHR35105">
    <property type="entry name" value="EXPRESSED PROTEIN"/>
    <property type="match status" value="1"/>
</dbReference>
<organism evidence="1">
    <name type="scientific">uncultured Caudovirales phage</name>
    <dbReference type="NCBI Taxonomy" id="2100421"/>
    <lineage>
        <taxon>Viruses</taxon>
        <taxon>Duplodnaviria</taxon>
        <taxon>Heunggongvirae</taxon>
        <taxon>Uroviricota</taxon>
        <taxon>Caudoviricetes</taxon>
        <taxon>Peduoviridae</taxon>
        <taxon>Maltschvirus</taxon>
        <taxon>Maltschvirus maltsch</taxon>
    </lineage>
</organism>
<sequence>MRVMLGYDPSEDDAYKVARFSIERRASSPVRVSPIILGDLQRALLYTRPMGRCDGQLWDAISCAPMSSEFAISRFFVPLLVDSDDDEWVLFADSDIVCFDDIFKLFELRDDSKAIMVVKHVMVGEVGRKKVNKLQSNYPFKNWSSVMLFNVKHEANKKLTVEYLNRVPGRELHSFAWLDRGQIGALPFRWNWLVGIEDQMPDFAIAHFTLGGPWLDGWQEAPHDGLWLEEKAEYDRAITSQSAEAEGRCLKCGAAMISESLHRRECPARLP</sequence>
<name>A0A6J5R9T5_9CAUD</name>
<gene>
    <name evidence="1" type="ORF">UFOVP1244_35</name>
</gene>